<dbReference type="Proteomes" id="UP000664844">
    <property type="component" value="Unassembled WGS sequence"/>
</dbReference>
<dbReference type="Pfam" id="PF00085">
    <property type="entry name" value="Thioredoxin"/>
    <property type="match status" value="1"/>
</dbReference>
<reference evidence="4 5" key="1">
    <citation type="submission" date="2021-03" db="EMBL/GenBank/DDBJ databases">
        <title>Metabolic Capacity of the Antarctic Cyanobacterium Phormidium pseudopriestleyi that Sustains Oxygenic Photosynthesis in the Presence of Hydrogen Sulfide.</title>
        <authorList>
            <person name="Lumian J.E."/>
            <person name="Jungblut A.D."/>
            <person name="Dillon M.L."/>
            <person name="Hawes I."/>
            <person name="Doran P.T."/>
            <person name="Mackey T.J."/>
            <person name="Dick G.J."/>
            <person name="Grettenberger C.L."/>
            <person name="Sumner D.Y."/>
        </authorList>
    </citation>
    <scope>NUCLEOTIDE SEQUENCE [LARGE SCALE GENOMIC DNA]</scope>
    <source>
        <strain evidence="4 5">FRX01</strain>
    </source>
</reference>
<dbReference type="InterPro" id="IPR044241">
    <property type="entry name" value="TxlA/HCF164"/>
</dbReference>
<dbReference type="Gene3D" id="3.40.30.10">
    <property type="entry name" value="Glutaredoxin"/>
    <property type="match status" value="1"/>
</dbReference>
<dbReference type="PROSITE" id="PS51352">
    <property type="entry name" value="THIOREDOXIN_2"/>
    <property type="match status" value="1"/>
</dbReference>
<dbReference type="EMBL" id="JAFLQW010000235">
    <property type="protein sequence ID" value="MBO0349162.1"/>
    <property type="molecule type" value="Genomic_DNA"/>
</dbReference>
<gene>
    <name evidence="4" type="ORF">J0895_08610</name>
</gene>
<accession>A0ABS3FPW3</accession>
<evidence type="ECO:0000313" key="5">
    <source>
        <dbReference type="Proteomes" id="UP000664844"/>
    </source>
</evidence>
<dbReference type="InterPro" id="IPR036249">
    <property type="entry name" value="Thioredoxin-like_sf"/>
</dbReference>
<feature type="region of interest" description="Disordered" evidence="1">
    <location>
        <begin position="171"/>
        <end position="193"/>
    </location>
</feature>
<keyword evidence="2" id="KW-0812">Transmembrane</keyword>
<dbReference type="RefSeq" id="WP_207087697.1">
    <property type="nucleotide sequence ID" value="NZ_JAFLQW010000235.1"/>
</dbReference>
<proteinExistence type="predicted"/>
<dbReference type="InterPro" id="IPR017937">
    <property type="entry name" value="Thioredoxin_CS"/>
</dbReference>
<sequence length="193" mass="20926">MTENSPEKPTASFLNQLRNLMIVLTATVLAVGIFLGLRTESSTVSLTDLETDSIPYEVALENGKPTLMEFYANWCTSCMAMAPEMKELETEYAESVNFVMLNVDNTKWLPELTQYRVDGIPHFVFLGGDGEAIASAIGEIPRGVMAENIEALIAGNPLPYAKAKGQNSALNSAAVPKNASKTDPRSHSVQVVN</sequence>
<name>A0ABS3FPW3_9CYAN</name>
<dbReference type="SUPFAM" id="SSF52833">
    <property type="entry name" value="Thioredoxin-like"/>
    <property type="match status" value="1"/>
</dbReference>
<feature type="domain" description="Thioredoxin" evidence="3">
    <location>
        <begin position="35"/>
        <end position="154"/>
    </location>
</feature>
<comment type="caution">
    <text evidence="4">The sequence shown here is derived from an EMBL/GenBank/DDBJ whole genome shotgun (WGS) entry which is preliminary data.</text>
</comment>
<evidence type="ECO:0000256" key="2">
    <source>
        <dbReference type="SAM" id="Phobius"/>
    </source>
</evidence>
<keyword evidence="2" id="KW-1133">Transmembrane helix</keyword>
<dbReference type="InterPro" id="IPR013766">
    <property type="entry name" value="Thioredoxin_domain"/>
</dbReference>
<evidence type="ECO:0000313" key="4">
    <source>
        <dbReference type="EMBL" id="MBO0349162.1"/>
    </source>
</evidence>
<evidence type="ECO:0000259" key="3">
    <source>
        <dbReference type="PROSITE" id="PS51352"/>
    </source>
</evidence>
<organism evidence="4 5">
    <name type="scientific">Phormidium pseudopriestleyi FRX01</name>
    <dbReference type="NCBI Taxonomy" id="1759528"/>
    <lineage>
        <taxon>Bacteria</taxon>
        <taxon>Bacillati</taxon>
        <taxon>Cyanobacteriota</taxon>
        <taxon>Cyanophyceae</taxon>
        <taxon>Oscillatoriophycideae</taxon>
        <taxon>Oscillatoriales</taxon>
        <taxon>Oscillatoriaceae</taxon>
        <taxon>Phormidium</taxon>
    </lineage>
</organism>
<dbReference type="CDD" id="cd02950">
    <property type="entry name" value="TxlA"/>
    <property type="match status" value="1"/>
</dbReference>
<evidence type="ECO:0000256" key="1">
    <source>
        <dbReference type="SAM" id="MobiDB-lite"/>
    </source>
</evidence>
<feature type="transmembrane region" description="Helical" evidence="2">
    <location>
        <begin position="20"/>
        <end position="37"/>
    </location>
</feature>
<dbReference type="PANTHER" id="PTHR47353">
    <property type="entry name" value="THIOREDOXIN-LIKE PROTEIN HCF164, CHLOROPLASTIC"/>
    <property type="match status" value="1"/>
</dbReference>
<keyword evidence="5" id="KW-1185">Reference proteome</keyword>
<dbReference type="PROSITE" id="PS00194">
    <property type="entry name" value="THIOREDOXIN_1"/>
    <property type="match status" value="1"/>
</dbReference>
<protein>
    <submittedName>
        <fullName evidence="4">Thioredoxin fold domain-containing protein</fullName>
    </submittedName>
</protein>
<keyword evidence="2" id="KW-0472">Membrane</keyword>
<dbReference type="PANTHER" id="PTHR47353:SF1">
    <property type="entry name" value="THIOREDOXIN-LIKE PROTEIN HCF164, CHLOROPLASTIC"/>
    <property type="match status" value="1"/>
</dbReference>